<dbReference type="EMBL" id="CAWUFR010000186">
    <property type="protein sequence ID" value="CAK6971784.1"/>
    <property type="molecule type" value="Genomic_DNA"/>
</dbReference>
<comment type="caution">
    <text evidence="2">The sequence shown here is derived from an EMBL/GenBank/DDBJ whole genome shotgun (WGS) entry which is preliminary data.</text>
</comment>
<feature type="region of interest" description="Disordered" evidence="1">
    <location>
        <begin position="18"/>
        <end position="56"/>
    </location>
</feature>
<feature type="compositionally biased region" description="Basic and acidic residues" evidence="1">
    <location>
        <begin position="20"/>
        <end position="40"/>
    </location>
</feature>
<dbReference type="Proteomes" id="UP001314229">
    <property type="component" value="Unassembled WGS sequence"/>
</dbReference>
<keyword evidence="3" id="KW-1185">Reference proteome</keyword>
<dbReference type="AlphaFoldDB" id="A0AAV1PJ89"/>
<evidence type="ECO:0000313" key="3">
    <source>
        <dbReference type="Proteomes" id="UP001314229"/>
    </source>
</evidence>
<evidence type="ECO:0000256" key="1">
    <source>
        <dbReference type="SAM" id="MobiDB-lite"/>
    </source>
</evidence>
<evidence type="ECO:0000313" key="2">
    <source>
        <dbReference type="EMBL" id="CAK6971784.1"/>
    </source>
</evidence>
<protein>
    <submittedName>
        <fullName evidence="2">Uncharacterized protein</fullName>
    </submittedName>
</protein>
<name>A0AAV1PJ89_SCOSC</name>
<gene>
    <name evidence="2" type="ORF">FSCOSCO3_A037228</name>
</gene>
<proteinExistence type="predicted"/>
<accession>A0AAV1PJ89</accession>
<organism evidence="2 3">
    <name type="scientific">Scomber scombrus</name>
    <name type="common">Atlantic mackerel</name>
    <name type="synonym">Scomber vernalis</name>
    <dbReference type="NCBI Taxonomy" id="13677"/>
    <lineage>
        <taxon>Eukaryota</taxon>
        <taxon>Metazoa</taxon>
        <taxon>Chordata</taxon>
        <taxon>Craniata</taxon>
        <taxon>Vertebrata</taxon>
        <taxon>Euteleostomi</taxon>
        <taxon>Actinopterygii</taxon>
        <taxon>Neopterygii</taxon>
        <taxon>Teleostei</taxon>
        <taxon>Neoteleostei</taxon>
        <taxon>Acanthomorphata</taxon>
        <taxon>Pelagiaria</taxon>
        <taxon>Scombriformes</taxon>
        <taxon>Scombridae</taxon>
        <taxon>Scomber</taxon>
    </lineage>
</organism>
<reference evidence="2 3" key="1">
    <citation type="submission" date="2024-01" db="EMBL/GenBank/DDBJ databases">
        <authorList>
            <person name="Alioto T."/>
            <person name="Alioto T."/>
            <person name="Gomez Garrido J."/>
        </authorList>
    </citation>
    <scope>NUCLEOTIDE SEQUENCE [LARGE SCALE GENOMIC DNA]</scope>
</reference>
<sequence length="72" mass="8323">MIQCVQCVQTAIVVSTRSHHWADRHREREREGEGERERGDTAAGKPTKRSWPPGTMKLINPLQLASRKWFLP</sequence>